<protein>
    <submittedName>
        <fullName evidence="2">Uncharacterized protein</fullName>
    </submittedName>
</protein>
<dbReference type="Proteomes" id="UP001501116">
    <property type="component" value="Unassembled WGS sequence"/>
</dbReference>
<dbReference type="SUPFAM" id="SSF49899">
    <property type="entry name" value="Concanavalin A-like lectins/glucanases"/>
    <property type="match status" value="1"/>
</dbReference>
<dbReference type="InterPro" id="IPR013320">
    <property type="entry name" value="ConA-like_dom_sf"/>
</dbReference>
<feature type="signal peptide" evidence="1">
    <location>
        <begin position="1"/>
        <end position="27"/>
    </location>
</feature>
<keyword evidence="1" id="KW-0732">Signal</keyword>
<evidence type="ECO:0000313" key="3">
    <source>
        <dbReference type="Proteomes" id="UP001501116"/>
    </source>
</evidence>
<reference evidence="2 3" key="1">
    <citation type="journal article" date="2019" name="Int. J. Syst. Evol. Microbiol.">
        <title>The Global Catalogue of Microorganisms (GCM) 10K type strain sequencing project: providing services to taxonomists for standard genome sequencing and annotation.</title>
        <authorList>
            <consortium name="The Broad Institute Genomics Platform"/>
            <consortium name="The Broad Institute Genome Sequencing Center for Infectious Disease"/>
            <person name="Wu L."/>
            <person name="Ma J."/>
        </authorList>
    </citation>
    <scope>NUCLEOTIDE SEQUENCE [LARGE SCALE GENOMIC DNA]</scope>
    <source>
        <strain evidence="2 3">JCM 14545</strain>
    </source>
</reference>
<dbReference type="EMBL" id="BAAANN010000006">
    <property type="protein sequence ID" value="GAA1951742.1"/>
    <property type="molecule type" value="Genomic_DNA"/>
</dbReference>
<dbReference type="RefSeq" id="WP_344416101.1">
    <property type="nucleotide sequence ID" value="NZ_BAAANN010000006.1"/>
</dbReference>
<evidence type="ECO:0000256" key="1">
    <source>
        <dbReference type="SAM" id="SignalP"/>
    </source>
</evidence>
<evidence type="ECO:0000313" key="2">
    <source>
        <dbReference type="EMBL" id="GAA1951742.1"/>
    </source>
</evidence>
<name>A0ABN2QH15_9PSEU</name>
<proteinExistence type="predicted"/>
<keyword evidence="3" id="KW-1185">Reference proteome</keyword>
<gene>
    <name evidence="2" type="ORF">GCM10009754_20790</name>
</gene>
<feature type="chain" id="PRO_5045984628" evidence="1">
    <location>
        <begin position="28"/>
        <end position="199"/>
    </location>
</feature>
<accession>A0ABN2QH15</accession>
<sequence>MMSNRAGILAAVLAAAGLLATAPAALAQVGSGNWTPDSPSFKVQEKGCGKVSDLTFTLSCSSGSGEQRAERRYETYAGGTHQFEGYFKITSQSGSRISLKQTFHGDQGPFFLLAVEKGGRMYSVEGGQTIGGGATVGTTVRVNTINQVGGTHKTYVNGSLKHTTSSPGGDFYDKLGAYRTASGAGPITVTWSKIRFWHQ</sequence>
<comment type="caution">
    <text evidence="2">The sequence shown here is derived from an EMBL/GenBank/DDBJ whole genome shotgun (WGS) entry which is preliminary data.</text>
</comment>
<organism evidence="2 3">
    <name type="scientific">Amycolatopsis minnesotensis</name>
    <dbReference type="NCBI Taxonomy" id="337894"/>
    <lineage>
        <taxon>Bacteria</taxon>
        <taxon>Bacillati</taxon>
        <taxon>Actinomycetota</taxon>
        <taxon>Actinomycetes</taxon>
        <taxon>Pseudonocardiales</taxon>
        <taxon>Pseudonocardiaceae</taxon>
        <taxon>Amycolatopsis</taxon>
    </lineage>
</organism>